<dbReference type="PANTHER" id="PTHR46696:SF1">
    <property type="entry name" value="CYTOCHROME P450 YJIB-RELATED"/>
    <property type="match status" value="1"/>
</dbReference>
<dbReference type="EMBL" id="JASCIQ010000017">
    <property type="protein sequence ID" value="MDI3405638.1"/>
    <property type="molecule type" value="Genomic_DNA"/>
</dbReference>
<sequence>MTVDELPLRFPFSQRGDEVPAECDWLRTNRPVARVVTLAGDEAWLVTSHELCDQVLTDTRFSLHATADDGVPQQYARAFPPDAVSNMANITSAGLRSEVMKSLSPRGNDQLTRFLQTTAGELLDKAVAEGSPADLWSDYASPLSTRLMVEILGLSDADDARLARCSDVAMGTSAYTPDEAARNWDELRAVMATALRPDRTAAGLLPRLAALREDRPQDGLTEAQLCDVGCNLMVAGYESLAAFLGHAIMLLARDPEATARLRETPALMPQAIEELYRRNLSIGDALPRLATADVQLGDTLVAAGSLVLVCVEGANHDPAVFPDAERLDLDRAANPHLTFGGGRHYCPATSLSRLHAHIGLETLLTRLPKLVMACPARELIWSWGMIKRLPKALPVEL</sequence>
<keyword evidence="2" id="KW-0503">Monooxygenase</keyword>
<dbReference type="Gene3D" id="1.10.630.10">
    <property type="entry name" value="Cytochrome P450"/>
    <property type="match status" value="1"/>
</dbReference>
<protein>
    <submittedName>
        <fullName evidence="3">Cytochrome P450</fullName>
    </submittedName>
</protein>
<accession>A0ABT6SDU3</accession>
<proteinExistence type="inferred from homology"/>
<dbReference type="InterPro" id="IPR001128">
    <property type="entry name" value="Cyt_P450"/>
</dbReference>
<keyword evidence="4" id="KW-1185">Reference proteome</keyword>
<keyword evidence="2" id="KW-0479">Metal-binding</keyword>
<comment type="caution">
    <text evidence="3">The sequence shown here is derived from an EMBL/GenBank/DDBJ whole genome shotgun (WGS) entry which is preliminary data.</text>
</comment>
<dbReference type="InterPro" id="IPR036396">
    <property type="entry name" value="Cyt_P450_sf"/>
</dbReference>
<keyword evidence="2" id="KW-0349">Heme</keyword>
<evidence type="ECO:0000313" key="4">
    <source>
        <dbReference type="Proteomes" id="UP001223978"/>
    </source>
</evidence>
<reference evidence="3 4" key="1">
    <citation type="submission" date="2023-05" db="EMBL/GenBank/DDBJ databases">
        <title>Draft genome sequence of Streptomyces sp. B-S-A6 isolated from a cave soil in Thailand.</title>
        <authorList>
            <person name="Chamroensaksri N."/>
            <person name="Muangham S."/>
        </authorList>
    </citation>
    <scope>NUCLEOTIDE SEQUENCE [LARGE SCALE GENOMIC DNA]</scope>
    <source>
        <strain evidence="3 4">B-S-A6</strain>
    </source>
</reference>
<dbReference type="Proteomes" id="UP001223978">
    <property type="component" value="Unassembled WGS sequence"/>
</dbReference>
<keyword evidence="2" id="KW-0560">Oxidoreductase</keyword>
<keyword evidence="2" id="KW-0408">Iron</keyword>
<dbReference type="Pfam" id="PF00067">
    <property type="entry name" value="p450"/>
    <property type="match status" value="1"/>
</dbReference>
<evidence type="ECO:0000256" key="2">
    <source>
        <dbReference type="RuleBase" id="RU000461"/>
    </source>
</evidence>
<evidence type="ECO:0000256" key="1">
    <source>
        <dbReference type="ARBA" id="ARBA00010617"/>
    </source>
</evidence>
<dbReference type="InterPro" id="IPR017972">
    <property type="entry name" value="Cyt_P450_CS"/>
</dbReference>
<dbReference type="PRINTS" id="PR00359">
    <property type="entry name" value="BP450"/>
</dbReference>
<dbReference type="PROSITE" id="PS00086">
    <property type="entry name" value="CYTOCHROME_P450"/>
    <property type="match status" value="1"/>
</dbReference>
<comment type="similarity">
    <text evidence="1 2">Belongs to the cytochrome P450 family.</text>
</comment>
<gene>
    <name evidence="3" type="ORF">QIS96_17645</name>
</gene>
<name>A0ABT6SDU3_9ACTN</name>
<dbReference type="SUPFAM" id="SSF48264">
    <property type="entry name" value="Cytochrome P450"/>
    <property type="match status" value="1"/>
</dbReference>
<dbReference type="RefSeq" id="WP_282543576.1">
    <property type="nucleotide sequence ID" value="NZ_JASCIQ010000017.1"/>
</dbReference>
<dbReference type="PANTHER" id="PTHR46696">
    <property type="entry name" value="P450, PUTATIVE (EUROFUNG)-RELATED"/>
    <property type="match status" value="1"/>
</dbReference>
<organism evidence="3 4">
    <name type="scientific">Streptomyces cavernicola</name>
    <dbReference type="NCBI Taxonomy" id="3043613"/>
    <lineage>
        <taxon>Bacteria</taxon>
        <taxon>Bacillati</taxon>
        <taxon>Actinomycetota</taxon>
        <taxon>Actinomycetes</taxon>
        <taxon>Kitasatosporales</taxon>
        <taxon>Streptomycetaceae</taxon>
        <taxon>Streptomyces</taxon>
    </lineage>
</organism>
<dbReference type="InterPro" id="IPR002397">
    <property type="entry name" value="Cyt_P450_B"/>
</dbReference>
<evidence type="ECO:0000313" key="3">
    <source>
        <dbReference type="EMBL" id="MDI3405638.1"/>
    </source>
</evidence>